<evidence type="ECO:0000256" key="2">
    <source>
        <dbReference type="SAM" id="MobiDB-lite"/>
    </source>
</evidence>
<dbReference type="GO" id="GO:0015074">
    <property type="term" value="P:DNA integration"/>
    <property type="evidence" value="ECO:0007669"/>
    <property type="project" value="InterPro"/>
</dbReference>
<name>A0A2T1C4C6_9CYAN</name>
<keyword evidence="1" id="KW-0233">DNA recombination</keyword>
<accession>A0A2T1C4C6</accession>
<comment type="caution">
    <text evidence="3">The sequence shown here is derived from an EMBL/GenBank/DDBJ whole genome shotgun (WGS) entry which is preliminary data.</text>
</comment>
<gene>
    <name evidence="3" type="ORF">C7B64_09855</name>
</gene>
<feature type="region of interest" description="Disordered" evidence="2">
    <location>
        <begin position="1"/>
        <end position="36"/>
    </location>
</feature>
<organism evidence="3 4">
    <name type="scientific">Merismopedia glauca CCAP 1448/3</name>
    <dbReference type="NCBI Taxonomy" id="1296344"/>
    <lineage>
        <taxon>Bacteria</taxon>
        <taxon>Bacillati</taxon>
        <taxon>Cyanobacteriota</taxon>
        <taxon>Cyanophyceae</taxon>
        <taxon>Synechococcales</taxon>
        <taxon>Merismopediaceae</taxon>
        <taxon>Merismopedia</taxon>
    </lineage>
</organism>
<dbReference type="GO" id="GO:0003677">
    <property type="term" value="F:DNA binding"/>
    <property type="evidence" value="ECO:0007669"/>
    <property type="project" value="InterPro"/>
</dbReference>
<feature type="compositionally biased region" description="Basic and acidic residues" evidence="2">
    <location>
        <begin position="18"/>
        <end position="36"/>
    </location>
</feature>
<dbReference type="GO" id="GO:0006310">
    <property type="term" value="P:DNA recombination"/>
    <property type="evidence" value="ECO:0007669"/>
    <property type="project" value="UniProtKB-KW"/>
</dbReference>
<reference evidence="3 4" key="2">
    <citation type="submission" date="2018-03" db="EMBL/GenBank/DDBJ databases">
        <title>The ancient ancestry and fast evolution of plastids.</title>
        <authorList>
            <person name="Moore K.R."/>
            <person name="Magnabosco C."/>
            <person name="Momper L."/>
            <person name="Gold D.A."/>
            <person name="Bosak T."/>
            <person name="Fournier G.P."/>
        </authorList>
    </citation>
    <scope>NUCLEOTIDE SEQUENCE [LARGE SCALE GENOMIC DNA]</scope>
    <source>
        <strain evidence="3 4">CCAP 1448/3</strain>
    </source>
</reference>
<protein>
    <submittedName>
        <fullName evidence="3">Integrase</fullName>
    </submittedName>
</protein>
<dbReference type="Proteomes" id="UP000238762">
    <property type="component" value="Unassembled WGS sequence"/>
</dbReference>
<sequence>IVTVQKLAGHSSPVTTARYDRRGEETKRNAVQKLEF</sequence>
<dbReference type="EMBL" id="PVWJ01000040">
    <property type="protein sequence ID" value="PSB03109.1"/>
    <property type="molecule type" value="Genomic_DNA"/>
</dbReference>
<proteinExistence type="predicted"/>
<feature type="non-terminal residue" evidence="3">
    <location>
        <position position="1"/>
    </location>
</feature>
<evidence type="ECO:0000313" key="3">
    <source>
        <dbReference type="EMBL" id="PSB03109.1"/>
    </source>
</evidence>
<dbReference type="Gene3D" id="1.10.443.10">
    <property type="entry name" value="Intergrase catalytic core"/>
    <property type="match status" value="1"/>
</dbReference>
<keyword evidence="4" id="KW-1185">Reference proteome</keyword>
<evidence type="ECO:0000313" key="4">
    <source>
        <dbReference type="Proteomes" id="UP000238762"/>
    </source>
</evidence>
<dbReference type="InterPro" id="IPR011010">
    <property type="entry name" value="DNA_brk_join_enz"/>
</dbReference>
<dbReference type="SUPFAM" id="SSF56349">
    <property type="entry name" value="DNA breaking-rejoining enzymes"/>
    <property type="match status" value="1"/>
</dbReference>
<reference evidence="3 4" key="1">
    <citation type="submission" date="2018-02" db="EMBL/GenBank/DDBJ databases">
        <authorList>
            <person name="Cohen D.B."/>
            <person name="Kent A.D."/>
        </authorList>
    </citation>
    <scope>NUCLEOTIDE SEQUENCE [LARGE SCALE GENOMIC DNA]</scope>
    <source>
        <strain evidence="3 4">CCAP 1448/3</strain>
    </source>
</reference>
<dbReference type="InterPro" id="IPR013762">
    <property type="entry name" value="Integrase-like_cat_sf"/>
</dbReference>
<evidence type="ECO:0000256" key="1">
    <source>
        <dbReference type="ARBA" id="ARBA00023172"/>
    </source>
</evidence>
<dbReference type="AlphaFoldDB" id="A0A2T1C4C6"/>